<dbReference type="SUPFAM" id="SSF51197">
    <property type="entry name" value="Clavaminate synthase-like"/>
    <property type="match status" value="1"/>
</dbReference>
<dbReference type="VEuPathDB" id="CryptoDB:Cvel_14731"/>
<dbReference type="InterPro" id="IPR026992">
    <property type="entry name" value="DIOX_N"/>
</dbReference>
<organism evidence="3">
    <name type="scientific">Chromera velia CCMP2878</name>
    <dbReference type="NCBI Taxonomy" id="1169474"/>
    <lineage>
        <taxon>Eukaryota</taxon>
        <taxon>Sar</taxon>
        <taxon>Alveolata</taxon>
        <taxon>Colpodellida</taxon>
        <taxon>Chromeraceae</taxon>
        <taxon>Chromera</taxon>
    </lineage>
</organism>
<accession>A0A0G4F2K0</accession>
<dbReference type="Pfam" id="PF14226">
    <property type="entry name" value="DIOX_N"/>
    <property type="match status" value="1"/>
</dbReference>
<dbReference type="PANTHER" id="PTHR48420:SF1">
    <property type="entry name" value="NON-HAEM DIOXYGENASE N-TERMINAL DOMAIN-CONTAINING PROTEIN"/>
    <property type="match status" value="1"/>
</dbReference>
<gene>
    <name evidence="3" type="ORF">Cvel_14731</name>
</gene>
<dbReference type="InterPro" id="IPR027443">
    <property type="entry name" value="IPNS-like_sf"/>
</dbReference>
<proteinExistence type="predicted"/>
<name>A0A0G4F2K0_9ALVE</name>
<dbReference type="Pfam" id="PF03171">
    <property type="entry name" value="2OG-FeII_Oxy"/>
    <property type="match status" value="1"/>
</dbReference>
<feature type="domain" description="Non-haem dioxygenase N-terminal" evidence="2">
    <location>
        <begin position="14"/>
        <end position="136"/>
    </location>
</feature>
<evidence type="ECO:0008006" key="4">
    <source>
        <dbReference type="Google" id="ProtNLM"/>
    </source>
</evidence>
<dbReference type="InterPro" id="IPR044861">
    <property type="entry name" value="IPNS-like_FE2OG_OXY"/>
</dbReference>
<dbReference type="AlphaFoldDB" id="A0A0G4F2K0"/>
<evidence type="ECO:0000259" key="1">
    <source>
        <dbReference type="Pfam" id="PF03171"/>
    </source>
</evidence>
<reference evidence="3" key="1">
    <citation type="submission" date="2014-11" db="EMBL/GenBank/DDBJ databases">
        <authorList>
            <person name="Otto D Thomas"/>
            <person name="Naeem Raeece"/>
        </authorList>
    </citation>
    <scope>NUCLEOTIDE SEQUENCE</scope>
</reference>
<sequence>MSADVEGRELVVLNYEELLSAETSEDLRQKIERAYSFGGLGILAVRGVPDLLDARKECLPLAFKFASLPEAVKEKYVHSESFFSFGWSHGKEKLEGKPDLKKGSYYANPVLDRPYEDEKIIRDHSSFAHPNIWPSEEDCPGFEKAFKRLGGLIVKTGEFLARHCDAYVSTQLVKRGGDAARKDVSLVDVVTKCRCHKARLLYYFPRDTDEEDDEGEEEKEKKDDISGWCGWHNDHGSLTGLAPGMFFNEKGEEVECPDAKAGLYVKSRTGEVVRVVTPPGCLAFQIGEAEQLMTGGILQATPHCVRPPSKKGVSRSTLAVFMEPEWAHLVAAPRGIDDTELKRGANGELLPPGVPALLSRWKEGMDFGEFTEKTLGAYY</sequence>
<dbReference type="Gene3D" id="2.60.120.330">
    <property type="entry name" value="B-lactam Antibiotic, Isopenicillin N Synthase, Chain"/>
    <property type="match status" value="1"/>
</dbReference>
<evidence type="ECO:0000259" key="2">
    <source>
        <dbReference type="Pfam" id="PF14226"/>
    </source>
</evidence>
<feature type="domain" description="Isopenicillin N synthase-like Fe(2+) 2OG dioxygenase" evidence="1">
    <location>
        <begin position="258"/>
        <end position="324"/>
    </location>
</feature>
<dbReference type="EMBL" id="CDMZ01000065">
    <property type="protein sequence ID" value="CEM05774.1"/>
    <property type="molecule type" value="Genomic_DNA"/>
</dbReference>
<evidence type="ECO:0000313" key="3">
    <source>
        <dbReference type="EMBL" id="CEM05774.1"/>
    </source>
</evidence>
<protein>
    <recommendedName>
        <fullName evidence="4">Non-haem dioxygenase N-terminal domain-containing protein</fullName>
    </recommendedName>
</protein>
<dbReference type="PANTHER" id="PTHR48420">
    <property type="entry name" value="NON-HAEM DIOXYGENASE N-TERMINAL DOMAIN-CONTAINING PROTEIN"/>
    <property type="match status" value="1"/>
</dbReference>